<organism evidence="2 3">
    <name type="scientific">Catenibacillus scindens</name>
    <dbReference type="NCBI Taxonomy" id="673271"/>
    <lineage>
        <taxon>Bacteria</taxon>
        <taxon>Bacillati</taxon>
        <taxon>Bacillota</taxon>
        <taxon>Clostridia</taxon>
        <taxon>Lachnospirales</taxon>
        <taxon>Lachnospiraceae</taxon>
        <taxon>Catenibacillus</taxon>
    </lineage>
</organism>
<sequence length="315" mass="36321">MDHYDSELSRLQQDIVEKKRTEVKLEDLYAQQRDLGIRVDQLRKEKIDEQEDVDRLQNRSLKALFYRVTGKIGEKLTKEQEEAYAAAVKYDAAEGELQAVNEDIDHCKKILERLMWCEQEYGRVFDQKLEQMKASGSIQGQKILELEKEAGILKGQKKEVDEAIVAGNKAKRIAGYIIADLDSAKSWSTVDLIGGGILADIVKYDKLDNVQKNVKELQNALRNFRTELADVKAEIPADLHPEIGDFLHFADYFLDGLFIDWVVRDKISESQKRAGETFSQIQKIMERLEQIDREIMENQEKNSRALKDIVTEEKI</sequence>
<evidence type="ECO:0000256" key="1">
    <source>
        <dbReference type="SAM" id="Coils"/>
    </source>
</evidence>
<keyword evidence="1" id="KW-0175">Coiled coil</keyword>
<name>A0A7W8H7Z9_9FIRM</name>
<reference evidence="2 3" key="1">
    <citation type="submission" date="2020-08" db="EMBL/GenBank/DDBJ databases">
        <title>Genomic Encyclopedia of Type Strains, Phase IV (KMG-IV): sequencing the most valuable type-strain genomes for metagenomic binning, comparative biology and taxonomic classification.</title>
        <authorList>
            <person name="Goeker M."/>
        </authorList>
    </citation>
    <scope>NUCLEOTIDE SEQUENCE [LARGE SCALE GENOMIC DNA]</scope>
    <source>
        <strain evidence="2 3">DSM 106146</strain>
    </source>
</reference>
<keyword evidence="3" id="KW-1185">Reference proteome</keyword>
<evidence type="ECO:0000313" key="3">
    <source>
        <dbReference type="Proteomes" id="UP000543642"/>
    </source>
</evidence>
<comment type="caution">
    <text evidence="2">The sequence shown here is derived from an EMBL/GenBank/DDBJ whole genome shotgun (WGS) entry which is preliminary data.</text>
</comment>
<dbReference type="AlphaFoldDB" id="A0A7W8H7Z9"/>
<gene>
    <name evidence="2" type="ORF">HNP82_000592</name>
</gene>
<evidence type="ECO:0000313" key="2">
    <source>
        <dbReference type="EMBL" id="MBB5263494.1"/>
    </source>
</evidence>
<feature type="coiled-coil region" evidence="1">
    <location>
        <begin position="1"/>
        <end position="59"/>
    </location>
</feature>
<dbReference type="EMBL" id="JACHFW010000002">
    <property type="protein sequence ID" value="MBB5263494.1"/>
    <property type="molecule type" value="Genomic_DNA"/>
</dbReference>
<feature type="coiled-coil region" evidence="1">
    <location>
        <begin position="281"/>
        <end position="308"/>
    </location>
</feature>
<dbReference type="RefSeq" id="WP_183771340.1">
    <property type="nucleotide sequence ID" value="NZ_JACHFW010000002.1"/>
</dbReference>
<dbReference type="Proteomes" id="UP000543642">
    <property type="component" value="Unassembled WGS sequence"/>
</dbReference>
<proteinExistence type="predicted"/>
<accession>A0A7W8H7Z9</accession>
<protein>
    <submittedName>
        <fullName evidence="2">Uncharacterized protein</fullName>
    </submittedName>
</protein>
<feature type="coiled-coil region" evidence="1">
    <location>
        <begin position="207"/>
        <end position="234"/>
    </location>
</feature>